<protein>
    <submittedName>
        <fullName evidence="1">Uncharacterized protein</fullName>
    </submittedName>
</protein>
<gene>
    <name evidence="1" type="ORF">BV98_001558</name>
</gene>
<dbReference type="eggNOG" id="ENOG5032QDF">
    <property type="taxonomic scope" value="Bacteria"/>
</dbReference>
<dbReference type="RefSeq" id="WP_037464406.1">
    <property type="nucleotide sequence ID" value="NZ_BCZD01000005.1"/>
</dbReference>
<sequence length="80" mass="9228">MIFELAVNHCRAVRAIGLDLEHAEQADLMPAAKRLGFAREAWEARPKWGPATLHTRLTLRLGRKTYCFEVDRPLRDRQAD</sequence>
<dbReference type="AlphaFoldDB" id="A0A086PAD7"/>
<name>A0A086PAD7_SPHHM</name>
<organism evidence="1 2">
    <name type="scientific">Sphingobium herbicidovorans (strain ATCC 700291 / DSM 11019 / CCUG 56400 / KCTC 2939 / LMG 18315 / NBRC 16415 / MH)</name>
    <name type="common">Sphingomonas herbicidovorans</name>
    <dbReference type="NCBI Taxonomy" id="1219045"/>
    <lineage>
        <taxon>Bacteria</taxon>
        <taxon>Pseudomonadati</taxon>
        <taxon>Pseudomonadota</taxon>
        <taxon>Alphaproteobacteria</taxon>
        <taxon>Sphingomonadales</taxon>
        <taxon>Sphingomonadaceae</taxon>
        <taxon>Sphingobium</taxon>
    </lineage>
</organism>
<evidence type="ECO:0000313" key="1">
    <source>
        <dbReference type="EMBL" id="KFG90355.1"/>
    </source>
</evidence>
<dbReference type="EMBL" id="JFZA02000012">
    <property type="protein sequence ID" value="KFG90355.1"/>
    <property type="molecule type" value="Genomic_DNA"/>
</dbReference>
<dbReference type="OrthoDB" id="9940222at2"/>
<dbReference type="Proteomes" id="UP000024284">
    <property type="component" value="Unassembled WGS sequence"/>
</dbReference>
<comment type="caution">
    <text evidence="1">The sequence shown here is derived from an EMBL/GenBank/DDBJ whole genome shotgun (WGS) entry which is preliminary data.</text>
</comment>
<proteinExistence type="predicted"/>
<reference evidence="1" key="1">
    <citation type="submission" date="2014-08" db="EMBL/GenBank/DDBJ databases">
        <title>Draft genome sequences of Sphingobium herbicidovorans.</title>
        <authorList>
            <person name="Gan H.M."/>
            <person name="Gan H.Y."/>
            <person name="Savka M.A."/>
        </authorList>
    </citation>
    <scope>NUCLEOTIDE SEQUENCE [LARGE SCALE GENOMIC DNA]</scope>
    <source>
        <strain evidence="1">NBRC 16415</strain>
    </source>
</reference>
<evidence type="ECO:0000313" key="2">
    <source>
        <dbReference type="Proteomes" id="UP000024284"/>
    </source>
</evidence>
<accession>A0A086PAD7</accession>
<keyword evidence="2" id="KW-1185">Reference proteome</keyword>